<dbReference type="GO" id="GO:0046872">
    <property type="term" value="F:metal ion binding"/>
    <property type="evidence" value="ECO:0007669"/>
    <property type="project" value="UniProtKB-KW"/>
</dbReference>
<dbReference type="EC" id="2.8.1.7" evidence="3"/>
<proteinExistence type="inferred from homology"/>
<evidence type="ECO:0000256" key="1">
    <source>
        <dbReference type="ARBA" id="ARBA00001933"/>
    </source>
</evidence>
<dbReference type="Pfam" id="PF00266">
    <property type="entry name" value="Aminotran_5"/>
    <property type="match status" value="1"/>
</dbReference>
<keyword evidence="7" id="KW-0408">Iron</keyword>
<dbReference type="Gene3D" id="3.40.640.10">
    <property type="entry name" value="Type I PLP-dependent aspartate aminotransferase-like (Major domain)"/>
    <property type="match status" value="1"/>
</dbReference>
<evidence type="ECO:0000256" key="8">
    <source>
        <dbReference type="ARBA" id="ARBA00023014"/>
    </source>
</evidence>
<keyword evidence="8" id="KW-0411">Iron-sulfur</keyword>
<feature type="domain" description="Aminotransferase class V" evidence="11">
    <location>
        <begin position="7"/>
        <end position="364"/>
    </location>
</feature>
<dbReference type="InterPro" id="IPR000192">
    <property type="entry name" value="Aminotrans_V_dom"/>
</dbReference>
<evidence type="ECO:0000313" key="12">
    <source>
        <dbReference type="EMBL" id="RKE56838.1"/>
    </source>
</evidence>
<evidence type="ECO:0000256" key="10">
    <source>
        <dbReference type="RuleBase" id="RU004504"/>
    </source>
</evidence>
<dbReference type="PANTHER" id="PTHR11601:SF34">
    <property type="entry name" value="CYSTEINE DESULFURASE"/>
    <property type="match status" value="1"/>
</dbReference>
<evidence type="ECO:0000256" key="6">
    <source>
        <dbReference type="ARBA" id="ARBA00022898"/>
    </source>
</evidence>
<dbReference type="InterPro" id="IPR015421">
    <property type="entry name" value="PyrdxlP-dep_Trfase_major"/>
</dbReference>
<evidence type="ECO:0000313" key="13">
    <source>
        <dbReference type="Proteomes" id="UP000286246"/>
    </source>
</evidence>
<keyword evidence="6" id="KW-0663">Pyridoxal phosphate</keyword>
<sequence length="394" mass="42862">MLMKDTIYLDNNATTRILDEVWQEMTPYFIQNYANASSVYHQMGRAANAAVQQSRAQVAAALNCTPREIFFNSGATESINTVLQGVFDKYRSQGNHIITATTEHKAVLSCCEQLTKQGAQITYLPVDSQGHIALDDLKNAITAKTILICLMAANNETGVLTEIEQVASICHKEDILLFCDATQAIGKVAIDLQRLPIDLLCLSAHKIHGPKGIGALYIRRKSKPIQLTSLILGGGQENGFRGGTYNVPAIVGFGKAISMLSPQAYSNVRAYRDLLEAELADIPEIIIHGQNTPRLPTTSYISFKHVLASEIMTACPSLALSSGSACVTGSREPSHVLLAMGITKEDALSAIRFSLSILTTGEEIIQCAQLIKEAVQKIREQSPIWQLYKAGLIS</sequence>
<keyword evidence="4" id="KW-0808">Transferase</keyword>
<evidence type="ECO:0000256" key="4">
    <source>
        <dbReference type="ARBA" id="ARBA00022679"/>
    </source>
</evidence>
<accession>A0A420BJE3</accession>
<organism evidence="12 13">
    <name type="scientific">Sphingobacterium detergens</name>
    <dbReference type="NCBI Taxonomy" id="1145106"/>
    <lineage>
        <taxon>Bacteria</taxon>
        <taxon>Pseudomonadati</taxon>
        <taxon>Bacteroidota</taxon>
        <taxon>Sphingobacteriia</taxon>
        <taxon>Sphingobacteriales</taxon>
        <taxon>Sphingobacteriaceae</taxon>
        <taxon>Sphingobacterium</taxon>
    </lineage>
</organism>
<dbReference type="PANTHER" id="PTHR11601">
    <property type="entry name" value="CYSTEINE DESULFURYLASE FAMILY MEMBER"/>
    <property type="match status" value="1"/>
</dbReference>
<comment type="cofactor">
    <cofactor evidence="1 10">
        <name>pyridoxal 5'-phosphate</name>
        <dbReference type="ChEBI" id="CHEBI:597326"/>
    </cofactor>
</comment>
<dbReference type="InterPro" id="IPR015424">
    <property type="entry name" value="PyrdxlP-dep_Trfase"/>
</dbReference>
<comment type="catalytic activity">
    <reaction evidence="9">
        <text>(sulfur carrier)-H + L-cysteine = (sulfur carrier)-SH + L-alanine</text>
        <dbReference type="Rhea" id="RHEA:43892"/>
        <dbReference type="Rhea" id="RHEA-COMP:14737"/>
        <dbReference type="Rhea" id="RHEA-COMP:14739"/>
        <dbReference type="ChEBI" id="CHEBI:29917"/>
        <dbReference type="ChEBI" id="CHEBI:35235"/>
        <dbReference type="ChEBI" id="CHEBI:57972"/>
        <dbReference type="ChEBI" id="CHEBI:64428"/>
        <dbReference type="EC" id="2.8.1.7"/>
    </reaction>
</comment>
<keyword evidence="13" id="KW-1185">Reference proteome</keyword>
<keyword evidence="5" id="KW-0479">Metal-binding</keyword>
<evidence type="ECO:0000256" key="5">
    <source>
        <dbReference type="ARBA" id="ARBA00022723"/>
    </source>
</evidence>
<comment type="caution">
    <text evidence="12">The sequence shown here is derived from an EMBL/GenBank/DDBJ whole genome shotgun (WGS) entry which is preliminary data.</text>
</comment>
<dbReference type="GO" id="GO:0051536">
    <property type="term" value="F:iron-sulfur cluster binding"/>
    <property type="evidence" value="ECO:0007669"/>
    <property type="project" value="UniProtKB-KW"/>
</dbReference>
<name>A0A420BJE3_SPHD1</name>
<dbReference type="InterPro" id="IPR020578">
    <property type="entry name" value="Aminotrans_V_PyrdxlP_BS"/>
</dbReference>
<dbReference type="SUPFAM" id="SSF53383">
    <property type="entry name" value="PLP-dependent transferases"/>
    <property type="match status" value="1"/>
</dbReference>
<evidence type="ECO:0000256" key="2">
    <source>
        <dbReference type="ARBA" id="ARBA00006490"/>
    </source>
</evidence>
<dbReference type="PIRSF" id="PIRSF005572">
    <property type="entry name" value="NifS"/>
    <property type="match status" value="1"/>
</dbReference>
<dbReference type="Gene3D" id="3.90.1150.10">
    <property type="entry name" value="Aspartate Aminotransferase, domain 1"/>
    <property type="match status" value="1"/>
</dbReference>
<dbReference type="GO" id="GO:0031071">
    <property type="term" value="F:cysteine desulfurase activity"/>
    <property type="evidence" value="ECO:0007669"/>
    <property type="project" value="UniProtKB-EC"/>
</dbReference>
<dbReference type="InterPro" id="IPR016454">
    <property type="entry name" value="Cysteine_dSase"/>
</dbReference>
<dbReference type="Proteomes" id="UP000286246">
    <property type="component" value="Unassembled WGS sequence"/>
</dbReference>
<dbReference type="InterPro" id="IPR015422">
    <property type="entry name" value="PyrdxlP-dep_Trfase_small"/>
</dbReference>
<evidence type="ECO:0000259" key="11">
    <source>
        <dbReference type="Pfam" id="PF00266"/>
    </source>
</evidence>
<reference evidence="12 13" key="1">
    <citation type="submission" date="2018-09" db="EMBL/GenBank/DDBJ databases">
        <title>Genomic Encyclopedia of Type Strains, Phase III (KMG-III): the genomes of soil and plant-associated and newly described type strains.</title>
        <authorList>
            <person name="Whitman W."/>
        </authorList>
    </citation>
    <scope>NUCLEOTIDE SEQUENCE [LARGE SCALE GENOMIC DNA]</scope>
    <source>
        <strain evidence="12 13">CECT 7938</strain>
    </source>
</reference>
<dbReference type="EMBL" id="RAPY01000001">
    <property type="protein sequence ID" value="RKE56838.1"/>
    <property type="molecule type" value="Genomic_DNA"/>
</dbReference>
<dbReference type="PROSITE" id="PS00595">
    <property type="entry name" value="AA_TRANSFER_CLASS_5"/>
    <property type="match status" value="1"/>
</dbReference>
<protein>
    <recommendedName>
        <fullName evidence="3">cysteine desulfurase</fullName>
        <ecNumber evidence="3">2.8.1.7</ecNumber>
    </recommendedName>
</protein>
<evidence type="ECO:0000256" key="3">
    <source>
        <dbReference type="ARBA" id="ARBA00012239"/>
    </source>
</evidence>
<evidence type="ECO:0000256" key="7">
    <source>
        <dbReference type="ARBA" id="ARBA00023004"/>
    </source>
</evidence>
<dbReference type="AlphaFoldDB" id="A0A420BJE3"/>
<evidence type="ECO:0000256" key="9">
    <source>
        <dbReference type="ARBA" id="ARBA00050776"/>
    </source>
</evidence>
<comment type="similarity">
    <text evidence="2">Belongs to the class-V pyridoxal-phosphate-dependent aminotransferase family. NifS/IscS subfamily.</text>
</comment>
<gene>
    <name evidence="12" type="ORF">DFQ12_1710</name>
</gene>